<dbReference type="InterPro" id="IPR013087">
    <property type="entry name" value="Znf_C2H2_type"/>
</dbReference>
<feature type="domain" description="C2H2-type" evidence="1">
    <location>
        <begin position="316"/>
        <end position="337"/>
    </location>
</feature>
<dbReference type="RefSeq" id="WP_018624230.1">
    <property type="nucleotide sequence ID" value="NZ_CP140158.1"/>
</dbReference>
<organism evidence="2 3">
    <name type="scientific">Kangiella aquimarina</name>
    <dbReference type="NCBI Taxonomy" id="261965"/>
    <lineage>
        <taxon>Bacteria</taxon>
        <taxon>Pseudomonadati</taxon>
        <taxon>Pseudomonadota</taxon>
        <taxon>Gammaproteobacteria</taxon>
        <taxon>Kangiellales</taxon>
        <taxon>Kangiellaceae</taxon>
        <taxon>Kangiella</taxon>
    </lineage>
</organism>
<evidence type="ECO:0000259" key="1">
    <source>
        <dbReference type="PROSITE" id="PS00028"/>
    </source>
</evidence>
<proteinExistence type="predicted"/>
<dbReference type="Pfam" id="PF03235">
    <property type="entry name" value="GmrSD_N"/>
    <property type="match status" value="1"/>
</dbReference>
<keyword evidence="3" id="KW-1185">Reference proteome</keyword>
<dbReference type="InterPro" id="IPR003615">
    <property type="entry name" value="HNH_nuc"/>
</dbReference>
<dbReference type="Gene3D" id="1.10.30.50">
    <property type="match status" value="1"/>
</dbReference>
<evidence type="ECO:0000313" key="3">
    <source>
        <dbReference type="Proteomes" id="UP001324185"/>
    </source>
</evidence>
<dbReference type="PANTHER" id="PTHR39639:SF1">
    <property type="entry name" value="DUF262 DOMAIN-CONTAINING PROTEIN"/>
    <property type="match status" value="1"/>
</dbReference>
<protein>
    <submittedName>
        <fullName evidence="2">DUF262 domain-containing protein</fullName>
    </submittedName>
</protein>
<dbReference type="PROSITE" id="PS00028">
    <property type="entry name" value="ZINC_FINGER_C2H2_1"/>
    <property type="match status" value="1"/>
</dbReference>
<dbReference type="PANTHER" id="PTHR39639">
    <property type="entry name" value="CHROMOSOME 16, WHOLE GENOME SHOTGUN SEQUENCE"/>
    <property type="match status" value="1"/>
</dbReference>
<name>A0ABZ0X6Q7_9GAMM</name>
<reference evidence="2 3" key="1">
    <citation type="submission" date="2023-11" db="EMBL/GenBank/DDBJ databases">
        <title>MicrobeMod: A computational toolkit for identifying prokaryotic methylation and restriction-modification with nanopore sequencing.</title>
        <authorList>
            <person name="Crits-Christoph A."/>
            <person name="Kang S.C."/>
            <person name="Lee H."/>
            <person name="Ostrov N."/>
        </authorList>
    </citation>
    <scope>NUCLEOTIDE SEQUENCE [LARGE SCALE GENOMIC DNA]</scope>
    <source>
        <strain evidence="2 3">DSMZ 16071</strain>
    </source>
</reference>
<dbReference type="InterPro" id="IPR002711">
    <property type="entry name" value="HNH"/>
</dbReference>
<accession>A0ABZ0X6Q7</accession>
<gene>
    <name evidence="2" type="ORF">SR900_04730</name>
</gene>
<dbReference type="EMBL" id="CP140158">
    <property type="protein sequence ID" value="WQG86200.1"/>
    <property type="molecule type" value="Genomic_DNA"/>
</dbReference>
<dbReference type="Proteomes" id="UP001324185">
    <property type="component" value="Chromosome"/>
</dbReference>
<dbReference type="InterPro" id="IPR004919">
    <property type="entry name" value="GmrSD_N"/>
</dbReference>
<dbReference type="CDD" id="cd00085">
    <property type="entry name" value="HNHc"/>
    <property type="match status" value="1"/>
</dbReference>
<sequence length="361" mass="42231">MKIELKEITVRELTEGFEDNEEAGVVGYGGKLDIRPPYQREFIYKDKQRDAVIHTLTRDFPLNVMYWAVREDGGYEVIDGQQRTLSICQYVNGDFAYMFKYFHNLKDDEKEQILNYKLMVYICSGTDSEKLDWFKTINIAGEKLTEQELRNAVYSGTWVTDAKRYFSKNGCPAFQIGSDYLVGTPIRQDYLETAIKWISKGNIEVYMSKHQHDPNALALWQYFQNVITWVQGTFTKKRTKFMKGVDWGELYNKFKDEVYDTKKLENEVAMLIADDDVEKKKGIYPYVLTRDEKHLGIRAFSDSMKQKVYEKQKGICTSCKEHFEISEMEGDHITPWHEGGKTIESNCQMLCKDCNRRKSGK</sequence>
<evidence type="ECO:0000313" key="2">
    <source>
        <dbReference type="EMBL" id="WQG86200.1"/>
    </source>
</evidence>
<dbReference type="SMART" id="SM00507">
    <property type="entry name" value="HNHc"/>
    <property type="match status" value="1"/>
</dbReference>
<dbReference type="Pfam" id="PF01844">
    <property type="entry name" value="HNH"/>
    <property type="match status" value="1"/>
</dbReference>